<feature type="compositionally biased region" description="Acidic residues" evidence="1">
    <location>
        <begin position="28"/>
        <end position="41"/>
    </location>
</feature>
<reference evidence="2 3" key="1">
    <citation type="submission" date="2014-04" db="EMBL/GenBank/DDBJ databases">
        <authorList>
            <consortium name="DOE Joint Genome Institute"/>
            <person name="Kuo A."/>
            <person name="Tarkka M."/>
            <person name="Buscot F."/>
            <person name="Kohler A."/>
            <person name="Nagy L.G."/>
            <person name="Floudas D."/>
            <person name="Copeland A."/>
            <person name="Barry K.W."/>
            <person name="Cichocki N."/>
            <person name="Veneault-Fourrey C."/>
            <person name="LaButti K."/>
            <person name="Lindquist E.A."/>
            <person name="Lipzen A."/>
            <person name="Lundell T."/>
            <person name="Morin E."/>
            <person name="Murat C."/>
            <person name="Sun H."/>
            <person name="Tunlid A."/>
            <person name="Henrissat B."/>
            <person name="Grigoriev I.V."/>
            <person name="Hibbett D.S."/>
            <person name="Martin F."/>
            <person name="Nordberg H.P."/>
            <person name="Cantor M.N."/>
            <person name="Hua S.X."/>
        </authorList>
    </citation>
    <scope>NUCLEOTIDE SEQUENCE [LARGE SCALE GENOMIC DNA]</scope>
    <source>
        <strain evidence="2 3">F 1598</strain>
    </source>
</reference>
<dbReference type="EMBL" id="KN833018">
    <property type="protein sequence ID" value="KIM78142.1"/>
    <property type="molecule type" value="Genomic_DNA"/>
</dbReference>
<proteinExistence type="predicted"/>
<evidence type="ECO:0000256" key="1">
    <source>
        <dbReference type="SAM" id="MobiDB-lite"/>
    </source>
</evidence>
<organism evidence="2 3">
    <name type="scientific">Piloderma croceum (strain F 1598)</name>
    <dbReference type="NCBI Taxonomy" id="765440"/>
    <lineage>
        <taxon>Eukaryota</taxon>
        <taxon>Fungi</taxon>
        <taxon>Dikarya</taxon>
        <taxon>Basidiomycota</taxon>
        <taxon>Agaricomycotina</taxon>
        <taxon>Agaricomycetes</taxon>
        <taxon>Agaricomycetidae</taxon>
        <taxon>Atheliales</taxon>
        <taxon>Atheliaceae</taxon>
        <taxon>Piloderma</taxon>
    </lineage>
</organism>
<accession>A0A0C3BLG2</accession>
<feature type="compositionally biased region" description="Polar residues" evidence="1">
    <location>
        <begin position="69"/>
        <end position="94"/>
    </location>
</feature>
<dbReference type="HOGENOM" id="CLU_2251074_0_0_1"/>
<reference evidence="3" key="2">
    <citation type="submission" date="2015-01" db="EMBL/GenBank/DDBJ databases">
        <title>Evolutionary Origins and Diversification of the Mycorrhizal Mutualists.</title>
        <authorList>
            <consortium name="DOE Joint Genome Institute"/>
            <consortium name="Mycorrhizal Genomics Consortium"/>
            <person name="Kohler A."/>
            <person name="Kuo A."/>
            <person name="Nagy L.G."/>
            <person name="Floudas D."/>
            <person name="Copeland A."/>
            <person name="Barry K.W."/>
            <person name="Cichocki N."/>
            <person name="Veneault-Fourrey C."/>
            <person name="LaButti K."/>
            <person name="Lindquist E.A."/>
            <person name="Lipzen A."/>
            <person name="Lundell T."/>
            <person name="Morin E."/>
            <person name="Murat C."/>
            <person name="Riley R."/>
            <person name="Ohm R."/>
            <person name="Sun H."/>
            <person name="Tunlid A."/>
            <person name="Henrissat B."/>
            <person name="Grigoriev I.V."/>
            <person name="Hibbett D.S."/>
            <person name="Martin F."/>
        </authorList>
    </citation>
    <scope>NUCLEOTIDE SEQUENCE [LARGE SCALE GENOMIC DNA]</scope>
    <source>
        <strain evidence="3">F 1598</strain>
    </source>
</reference>
<sequence>MAVFHRLSNVEWEAWEAAFNEMGHGEDGSDWDEPLADDADTSNDTPPISEPTCNTLLPREVVPGAPEVNNDSQDLSLVNQTPTTLRQPSPQYSNPPFGFSVMHK</sequence>
<keyword evidence="3" id="KW-1185">Reference proteome</keyword>
<dbReference type="Proteomes" id="UP000054166">
    <property type="component" value="Unassembled WGS sequence"/>
</dbReference>
<name>A0A0C3BLG2_PILCF</name>
<dbReference type="AlphaFoldDB" id="A0A0C3BLG2"/>
<feature type="region of interest" description="Disordered" evidence="1">
    <location>
        <begin position="20"/>
        <end position="104"/>
    </location>
</feature>
<protein>
    <submittedName>
        <fullName evidence="2">Uncharacterized protein</fullName>
    </submittedName>
</protein>
<feature type="compositionally biased region" description="Polar residues" evidence="1">
    <location>
        <begin position="42"/>
        <end position="55"/>
    </location>
</feature>
<gene>
    <name evidence="2" type="ORF">PILCRDRAFT_11367</name>
</gene>
<evidence type="ECO:0000313" key="2">
    <source>
        <dbReference type="EMBL" id="KIM78142.1"/>
    </source>
</evidence>
<evidence type="ECO:0000313" key="3">
    <source>
        <dbReference type="Proteomes" id="UP000054166"/>
    </source>
</evidence>
<dbReference type="InParanoid" id="A0A0C3BLG2"/>